<organism evidence="1 3">
    <name type="scientific">Cutibacterium granulosum DSM 20700</name>
    <dbReference type="NCBI Taxonomy" id="1160719"/>
    <lineage>
        <taxon>Bacteria</taxon>
        <taxon>Bacillati</taxon>
        <taxon>Actinomycetota</taxon>
        <taxon>Actinomycetes</taxon>
        <taxon>Propionibacteriales</taxon>
        <taxon>Propionibacteriaceae</taxon>
        <taxon>Cutibacterium</taxon>
    </lineage>
</organism>
<dbReference type="AlphaFoldDB" id="U1FDH0"/>
<dbReference type="PATRIC" id="fig|1160719.4.peg.694"/>
<evidence type="ECO:0000313" key="1">
    <source>
        <dbReference type="EMBL" id="ERF57231.1"/>
    </source>
</evidence>
<keyword evidence="3" id="KW-1185">Reference proteome</keyword>
<reference evidence="2 4" key="2">
    <citation type="submission" date="2014-05" db="EMBL/GenBank/DDBJ databases">
        <authorList>
            <person name="Jahns A.C."/>
            <person name="Eilers H."/>
            <person name="Alexeyev O.A."/>
        </authorList>
    </citation>
    <scope>NUCLEOTIDE SEQUENCE [LARGE SCALE GENOMIC DNA]</scope>
    <source>
        <strain evidence="2 4">DSM 20700</strain>
    </source>
</reference>
<gene>
    <name evidence="1" type="ORF">H641_03575</name>
    <name evidence="2" type="ORF">L860_13120</name>
</gene>
<reference evidence="1 3" key="1">
    <citation type="journal article" date="2013" name="BMC Genomics">
        <title>Comparative genomics reveals distinct host-interacting traits of three major human-associated propionibacteria.</title>
        <authorList>
            <person name="Mak T.N."/>
            <person name="Schmid M."/>
            <person name="Brzuszkiewicz E."/>
            <person name="Zeng G."/>
            <person name="Meyer R."/>
            <person name="Sfanos K.S."/>
            <person name="Brinkmann V."/>
            <person name="Meyer T.F."/>
            <person name="Bruggemann H."/>
        </authorList>
    </citation>
    <scope>NUCLEOTIDE SEQUENCE [LARGE SCALE GENOMIC DNA]</scope>
    <source>
        <strain evidence="1 3">DSM 20700</strain>
    </source>
</reference>
<evidence type="ECO:0000313" key="2">
    <source>
        <dbReference type="EMBL" id="OCT42003.1"/>
    </source>
</evidence>
<name>U1FDH0_9ACTN</name>
<dbReference type="EMBL" id="JNBU01000060">
    <property type="protein sequence ID" value="OCT42003.1"/>
    <property type="molecule type" value="Genomic_DNA"/>
</dbReference>
<evidence type="ECO:0000313" key="3">
    <source>
        <dbReference type="Proteomes" id="UP000016307"/>
    </source>
</evidence>
<accession>U1FDH0</accession>
<dbReference type="Proteomes" id="UP000016307">
    <property type="component" value="Unassembled WGS sequence"/>
</dbReference>
<comment type="caution">
    <text evidence="1">The sequence shown here is derived from an EMBL/GenBank/DDBJ whole genome shotgun (WGS) entry which is preliminary data.</text>
</comment>
<proteinExistence type="predicted"/>
<dbReference type="EMBL" id="AOSS01000114">
    <property type="protein sequence ID" value="ERF57231.1"/>
    <property type="molecule type" value="Genomic_DNA"/>
</dbReference>
<sequence>MQGRHRVGLGSCIETGTKLVPPAQPVVRTESHVLDVAYVLGAIALFVLCDLAVKGARSLS</sequence>
<protein>
    <submittedName>
        <fullName evidence="1">Uncharacterized protein</fullName>
    </submittedName>
</protein>
<evidence type="ECO:0000313" key="4">
    <source>
        <dbReference type="Proteomes" id="UP000094467"/>
    </source>
</evidence>